<gene>
    <name evidence="1" type="ORF">SAMN05216297_114119</name>
</gene>
<reference evidence="2" key="1">
    <citation type="submission" date="2016-10" db="EMBL/GenBank/DDBJ databases">
        <authorList>
            <person name="Varghese N."/>
            <person name="Submissions S."/>
        </authorList>
    </citation>
    <scope>NUCLEOTIDE SEQUENCE [LARGE SCALE GENOMIC DNA]</scope>
    <source>
        <strain evidence="2">CGMCC 1.10370</strain>
    </source>
</reference>
<evidence type="ECO:0000313" key="1">
    <source>
        <dbReference type="EMBL" id="SFD91102.1"/>
    </source>
</evidence>
<proteinExistence type="predicted"/>
<organism evidence="1 2">
    <name type="scientific">Flavobacterium phragmitis</name>
    <dbReference type="NCBI Taxonomy" id="739143"/>
    <lineage>
        <taxon>Bacteria</taxon>
        <taxon>Pseudomonadati</taxon>
        <taxon>Bacteroidota</taxon>
        <taxon>Flavobacteriia</taxon>
        <taxon>Flavobacteriales</taxon>
        <taxon>Flavobacteriaceae</taxon>
        <taxon>Flavobacterium</taxon>
    </lineage>
</organism>
<dbReference type="AlphaFoldDB" id="A0A1I1W7M6"/>
<protein>
    <submittedName>
        <fullName evidence="1">Uncharacterized protein</fullName>
    </submittedName>
</protein>
<keyword evidence="2" id="KW-1185">Reference proteome</keyword>
<dbReference type="Proteomes" id="UP000199672">
    <property type="component" value="Unassembled WGS sequence"/>
</dbReference>
<accession>A0A1I1W7M6</accession>
<sequence length="193" mass="22605">MILTDEHLIYQDNCRKMFVGETIRGIVYGEISYVFEESDDQVIEPSYFTKYADIDTLDYSIYFETNNKTIHVFWGNTFFCYGLFSKEIDLKLTANNYEEKWDVSNEEKWITIIGQKIVDFQINWEEVSTSNIDGTNKKFYTYPQTFLLKTENGTTIIVSASEFKDQKQNKIYGMSDNLLITTNVSLAKELKII</sequence>
<name>A0A1I1W7M6_9FLAO</name>
<dbReference type="RefSeq" id="WP_091497825.1">
    <property type="nucleotide sequence ID" value="NZ_FOMH01000014.1"/>
</dbReference>
<dbReference type="EMBL" id="FOMH01000014">
    <property type="protein sequence ID" value="SFD91102.1"/>
    <property type="molecule type" value="Genomic_DNA"/>
</dbReference>
<dbReference type="OrthoDB" id="7107802at2"/>
<dbReference type="STRING" id="739143.SAMN05216297_114119"/>
<evidence type="ECO:0000313" key="2">
    <source>
        <dbReference type="Proteomes" id="UP000199672"/>
    </source>
</evidence>